<accession>A0AAN9FTV9</accession>
<evidence type="ECO:0000313" key="2">
    <source>
        <dbReference type="Proteomes" id="UP001381693"/>
    </source>
</evidence>
<organism evidence="1 2">
    <name type="scientific">Halocaridina rubra</name>
    <name type="common">Hawaiian red shrimp</name>
    <dbReference type="NCBI Taxonomy" id="373956"/>
    <lineage>
        <taxon>Eukaryota</taxon>
        <taxon>Metazoa</taxon>
        <taxon>Ecdysozoa</taxon>
        <taxon>Arthropoda</taxon>
        <taxon>Crustacea</taxon>
        <taxon>Multicrustacea</taxon>
        <taxon>Malacostraca</taxon>
        <taxon>Eumalacostraca</taxon>
        <taxon>Eucarida</taxon>
        <taxon>Decapoda</taxon>
        <taxon>Pleocyemata</taxon>
        <taxon>Caridea</taxon>
        <taxon>Atyoidea</taxon>
        <taxon>Atyidae</taxon>
        <taxon>Halocaridina</taxon>
    </lineage>
</organism>
<dbReference type="AlphaFoldDB" id="A0AAN9FTV9"/>
<evidence type="ECO:0000313" key="1">
    <source>
        <dbReference type="EMBL" id="KAK7086493.1"/>
    </source>
</evidence>
<dbReference type="Proteomes" id="UP001381693">
    <property type="component" value="Unassembled WGS sequence"/>
</dbReference>
<gene>
    <name evidence="1" type="ORF">SK128_016570</name>
</gene>
<reference evidence="1 2" key="1">
    <citation type="submission" date="2023-11" db="EMBL/GenBank/DDBJ databases">
        <title>Halocaridina rubra genome assembly.</title>
        <authorList>
            <person name="Smith C."/>
        </authorList>
    </citation>
    <scope>NUCLEOTIDE SEQUENCE [LARGE SCALE GENOMIC DNA]</scope>
    <source>
        <strain evidence="1">EP-1</strain>
        <tissue evidence="1">Whole</tissue>
    </source>
</reference>
<dbReference type="EMBL" id="JAXCGZ010000170">
    <property type="protein sequence ID" value="KAK7086493.1"/>
    <property type="molecule type" value="Genomic_DNA"/>
</dbReference>
<name>A0AAN9FTV9_HALRR</name>
<comment type="caution">
    <text evidence="1">The sequence shown here is derived from an EMBL/GenBank/DDBJ whole genome shotgun (WGS) entry which is preliminary data.</text>
</comment>
<keyword evidence="2" id="KW-1185">Reference proteome</keyword>
<sequence>MRGDFLSGGRKQILELEMVGSLSPFLSLCLVLLLHTSSCQRRMLLDVQRRLQGVYRSLQEQLQKRQPRPYQCGTLRECKE</sequence>
<proteinExistence type="predicted"/>
<protein>
    <submittedName>
        <fullName evidence="1">Uncharacterized protein</fullName>
    </submittedName>
</protein>